<comment type="caution">
    <text evidence="3">The sequence shown here is derived from an EMBL/GenBank/DDBJ whole genome shotgun (WGS) entry which is preliminary data.</text>
</comment>
<reference evidence="3" key="2">
    <citation type="journal article" date="2021" name="Genome Biol. Evol.">
        <title>Developing a high-quality reference genome for a parasitic bivalve with doubly uniparental inheritance (Bivalvia: Unionida).</title>
        <authorList>
            <person name="Smith C.H."/>
        </authorList>
    </citation>
    <scope>NUCLEOTIDE SEQUENCE</scope>
    <source>
        <strain evidence="3">CHS0354</strain>
        <tissue evidence="3">Mantle</tissue>
    </source>
</reference>
<evidence type="ECO:0000256" key="2">
    <source>
        <dbReference type="SAM" id="SignalP"/>
    </source>
</evidence>
<sequence>MEVLCIALHFLFVQSSLGILDGMVNSDVSAVKIRLEEEKEKRLLLENDMEILMLKAANLTRTVEKFATADEFPRVKIILVTTIAGFVLK</sequence>
<keyword evidence="1" id="KW-0175">Coiled coil</keyword>
<evidence type="ECO:0000313" key="4">
    <source>
        <dbReference type="Proteomes" id="UP001195483"/>
    </source>
</evidence>
<name>A0AAE0RXS1_9BIVA</name>
<gene>
    <name evidence="3" type="ORF">CHS0354_000148</name>
</gene>
<keyword evidence="4" id="KW-1185">Reference proteome</keyword>
<protein>
    <submittedName>
        <fullName evidence="3">Uncharacterized protein</fullName>
    </submittedName>
</protein>
<dbReference type="Proteomes" id="UP001195483">
    <property type="component" value="Unassembled WGS sequence"/>
</dbReference>
<accession>A0AAE0RXS1</accession>
<evidence type="ECO:0000256" key="1">
    <source>
        <dbReference type="SAM" id="Coils"/>
    </source>
</evidence>
<dbReference type="EMBL" id="JAEAOA010000053">
    <property type="protein sequence ID" value="KAK3581607.1"/>
    <property type="molecule type" value="Genomic_DNA"/>
</dbReference>
<organism evidence="3 4">
    <name type="scientific">Potamilus streckersoni</name>
    <dbReference type="NCBI Taxonomy" id="2493646"/>
    <lineage>
        <taxon>Eukaryota</taxon>
        <taxon>Metazoa</taxon>
        <taxon>Spiralia</taxon>
        <taxon>Lophotrochozoa</taxon>
        <taxon>Mollusca</taxon>
        <taxon>Bivalvia</taxon>
        <taxon>Autobranchia</taxon>
        <taxon>Heteroconchia</taxon>
        <taxon>Palaeoheterodonta</taxon>
        <taxon>Unionida</taxon>
        <taxon>Unionoidea</taxon>
        <taxon>Unionidae</taxon>
        <taxon>Ambleminae</taxon>
        <taxon>Lampsilini</taxon>
        <taxon>Potamilus</taxon>
    </lineage>
</organism>
<evidence type="ECO:0000313" key="3">
    <source>
        <dbReference type="EMBL" id="KAK3581607.1"/>
    </source>
</evidence>
<feature type="chain" id="PRO_5042199733" evidence="2">
    <location>
        <begin position="19"/>
        <end position="89"/>
    </location>
</feature>
<dbReference type="AlphaFoldDB" id="A0AAE0RXS1"/>
<feature type="signal peptide" evidence="2">
    <location>
        <begin position="1"/>
        <end position="18"/>
    </location>
</feature>
<feature type="coiled-coil region" evidence="1">
    <location>
        <begin position="28"/>
        <end position="55"/>
    </location>
</feature>
<keyword evidence="2" id="KW-0732">Signal</keyword>
<proteinExistence type="predicted"/>
<reference evidence="3" key="1">
    <citation type="journal article" date="2021" name="Genome Biol. Evol.">
        <title>A High-Quality Reference Genome for a Parasitic Bivalve with Doubly Uniparental Inheritance (Bivalvia: Unionida).</title>
        <authorList>
            <person name="Smith C.H."/>
        </authorList>
    </citation>
    <scope>NUCLEOTIDE SEQUENCE</scope>
    <source>
        <strain evidence="3">CHS0354</strain>
    </source>
</reference>
<reference evidence="3" key="3">
    <citation type="submission" date="2023-05" db="EMBL/GenBank/DDBJ databases">
        <authorList>
            <person name="Smith C.H."/>
        </authorList>
    </citation>
    <scope>NUCLEOTIDE SEQUENCE</scope>
    <source>
        <strain evidence="3">CHS0354</strain>
        <tissue evidence="3">Mantle</tissue>
    </source>
</reference>